<keyword evidence="2" id="KW-0371">Homeobox</keyword>
<dbReference type="SUPFAM" id="SSF46689">
    <property type="entry name" value="Homeodomain-like"/>
    <property type="match status" value="1"/>
</dbReference>
<evidence type="ECO:0000256" key="4">
    <source>
        <dbReference type="SAM" id="SignalP"/>
    </source>
</evidence>
<dbReference type="InterPro" id="IPR001356">
    <property type="entry name" value="HD"/>
</dbReference>
<protein>
    <recommendedName>
        <fullName evidence="5">Homeobox domain-containing protein</fullName>
    </recommendedName>
</protein>
<keyword evidence="1" id="KW-0238">DNA-binding</keyword>
<feature type="chain" id="PRO_5001760511" description="Homeobox domain-containing protein" evidence="4">
    <location>
        <begin position="30"/>
        <end position="638"/>
    </location>
</feature>
<proteinExistence type="predicted"/>
<dbReference type="PANTHER" id="PTHR46123">
    <property type="entry name" value="MIX-TYPE HOMEOBOX GENE 1-RELATED"/>
    <property type="match status" value="1"/>
</dbReference>
<dbReference type="GO" id="GO:0000981">
    <property type="term" value="F:DNA-binding transcription factor activity, RNA polymerase II-specific"/>
    <property type="evidence" value="ECO:0007669"/>
    <property type="project" value="TreeGrafter"/>
</dbReference>
<organism evidence="6 7">
    <name type="scientific">Endozoicomonas montiporae</name>
    <dbReference type="NCBI Taxonomy" id="1027273"/>
    <lineage>
        <taxon>Bacteria</taxon>
        <taxon>Pseudomonadati</taxon>
        <taxon>Pseudomonadota</taxon>
        <taxon>Gammaproteobacteria</taxon>
        <taxon>Oceanospirillales</taxon>
        <taxon>Endozoicomonadaceae</taxon>
        <taxon>Endozoicomonas</taxon>
    </lineage>
</organism>
<feature type="signal peptide" evidence="4">
    <location>
        <begin position="1"/>
        <end position="29"/>
    </location>
</feature>
<gene>
    <name evidence="6" type="ORF">GZ77_12485</name>
</gene>
<dbReference type="SMART" id="SM00389">
    <property type="entry name" value="HOX"/>
    <property type="match status" value="1"/>
</dbReference>
<dbReference type="AlphaFoldDB" id="A0A081N477"/>
<dbReference type="EMBL" id="JOKG01000003">
    <property type="protein sequence ID" value="KEQ13250.1"/>
    <property type="molecule type" value="Genomic_DNA"/>
</dbReference>
<feature type="region of interest" description="Disordered" evidence="3">
    <location>
        <begin position="566"/>
        <end position="638"/>
    </location>
</feature>
<dbReference type="InterPro" id="IPR009057">
    <property type="entry name" value="Homeodomain-like_sf"/>
</dbReference>
<keyword evidence="7" id="KW-1185">Reference proteome</keyword>
<evidence type="ECO:0000256" key="3">
    <source>
        <dbReference type="SAM" id="MobiDB-lite"/>
    </source>
</evidence>
<sequence>MACYFIQPWLALRASIALLLVLFTCKSQSDLANHIISFTATDCTATDCTATDSTATDSTATDSTATDSTATDSSIQKSNGFYCLKKDNSQHFCSLTGLPSKNTTPTFVRVQSSSLLTVNINNDSKDPGRLLINNDEIVVVSLNEQPETIELKLRDKIKHLPESQTDSGNSYCQTVPEQEDILSCYMYPGDTVRIKTPAELLLGNKTRYSDAYAELTTGEPKDASHQTFPPDDFTNGSFLVLNTRKTTPSSEEQKPLHSPDTFITALVTAKMQLLLEMTGNNLHHRGRYTIVPDSFNQELLLSPKTKFPAYDLSVKPDKSYTTVITYMFGISPYQYDGDSSLIFLIEYYRIQYHMDNQQAAAAMSFEQYLLNEMRQQNHIYTEQDILDHLAYINRYRASGATFTNIQPPTHARTHIRHKRKRKFFTPSQKNILVNAFAKDDYLASSDLEKLCQSTGLSRKQILTWYSNKRARERKKEAKSNSNAFNQGQTTAAQSGGYLSLAPTVQPNIPPPIISNNTVSVSSAHVFLLKLKRQEPFTTWEFPDYPESPAQTTANNDNAVPAAYMYESSSKSGTSEPDGRNPASSESTKSENEQNQSQRAIKPREKPNFTKDGKPVEMEVNDKGEIKRDKNGDIEFKSV</sequence>
<feature type="domain" description="Homeobox" evidence="5">
    <location>
        <begin position="415"/>
        <end position="475"/>
    </location>
</feature>
<dbReference type="GO" id="GO:0000977">
    <property type="term" value="F:RNA polymerase II transcription regulatory region sequence-specific DNA binding"/>
    <property type="evidence" value="ECO:0007669"/>
    <property type="project" value="TreeGrafter"/>
</dbReference>
<comment type="caution">
    <text evidence="6">The sequence shown here is derived from an EMBL/GenBank/DDBJ whole genome shotgun (WGS) entry which is preliminary data.</text>
</comment>
<keyword evidence="4" id="KW-0732">Signal</keyword>
<dbReference type="RefSeq" id="WP_034875879.1">
    <property type="nucleotide sequence ID" value="NZ_JOKG01000003.1"/>
</dbReference>
<evidence type="ECO:0000313" key="7">
    <source>
        <dbReference type="Proteomes" id="UP000028006"/>
    </source>
</evidence>
<dbReference type="InterPro" id="IPR051306">
    <property type="entry name" value="Homeobox_regulator"/>
</dbReference>
<feature type="region of interest" description="Disordered" evidence="3">
    <location>
        <begin position="52"/>
        <end position="74"/>
    </location>
</feature>
<dbReference type="Proteomes" id="UP000028006">
    <property type="component" value="Unassembled WGS sequence"/>
</dbReference>
<feature type="compositionally biased region" description="Polar residues" evidence="3">
    <location>
        <begin position="581"/>
        <end position="598"/>
    </location>
</feature>
<dbReference type="CDD" id="cd00086">
    <property type="entry name" value="homeodomain"/>
    <property type="match status" value="1"/>
</dbReference>
<accession>A0A081N477</accession>
<evidence type="ECO:0000256" key="2">
    <source>
        <dbReference type="ARBA" id="ARBA00023155"/>
    </source>
</evidence>
<evidence type="ECO:0000313" key="6">
    <source>
        <dbReference type="EMBL" id="KEQ13250.1"/>
    </source>
</evidence>
<evidence type="ECO:0000259" key="5">
    <source>
        <dbReference type="PROSITE" id="PS50071"/>
    </source>
</evidence>
<dbReference type="Pfam" id="PF00046">
    <property type="entry name" value="Homeodomain"/>
    <property type="match status" value="1"/>
</dbReference>
<dbReference type="PANTHER" id="PTHR46123:SF3">
    <property type="entry name" value="DOUBLE HOMEOBOX PROTEIN 1-RELATED"/>
    <property type="match status" value="1"/>
</dbReference>
<evidence type="ECO:0000256" key="1">
    <source>
        <dbReference type="ARBA" id="ARBA00023125"/>
    </source>
</evidence>
<reference evidence="6 7" key="1">
    <citation type="submission" date="2014-06" db="EMBL/GenBank/DDBJ databases">
        <title>Whole Genome Sequences of Three Symbiotic Endozoicomonas Bacteria.</title>
        <authorList>
            <person name="Neave M.J."/>
            <person name="Apprill A."/>
            <person name="Voolstra C.R."/>
        </authorList>
    </citation>
    <scope>NUCLEOTIDE SEQUENCE [LARGE SCALE GENOMIC DNA]</scope>
    <source>
        <strain evidence="6 7">LMG 24815</strain>
    </source>
</reference>
<name>A0A081N477_9GAMM</name>
<dbReference type="PROSITE" id="PS50071">
    <property type="entry name" value="HOMEOBOX_2"/>
    <property type="match status" value="1"/>
</dbReference>
<dbReference type="Gene3D" id="1.10.10.60">
    <property type="entry name" value="Homeodomain-like"/>
    <property type="match status" value="1"/>
</dbReference>
<feature type="compositionally biased region" description="Basic and acidic residues" evidence="3">
    <location>
        <begin position="601"/>
        <end position="638"/>
    </location>
</feature>